<sequence length="342" mass="38527">MDVDGVEKTPVFEAIPLPEEVSVKEEFYELRMGWSGKIYELRVGGNDMVYDFRHQIEVLTNVPPERQKLIGLSKGKLSSEMDSVRFGALGVKNGIKFTMIGTPEADSFVYRSETAKQQQADDFDVRYKALAIAKGEAVRLVAPADDPRNKRKIQEVIRSCPITVMDDPRPGKRLLVLDLDYTIVDTKPLLEGSLPADECARPGLHDFLEKVYPHYDIVVWSQTHWRWLESKLVEIGMIGGDRNYKISFVADRTSMFPVFTQRDGQPFKHEVKPLAYFWASFPHWSAKNSIHIDDLSRNFALNPGEGLKIRAFKGAGTPDGLGDKELIKLGNYVCSSISSASI</sequence>
<dbReference type="PROSITE" id="PS50969">
    <property type="entry name" value="FCP1"/>
    <property type="match status" value="1"/>
</dbReference>
<dbReference type="Gene3D" id="3.40.50.1000">
    <property type="entry name" value="HAD superfamily/HAD-like"/>
    <property type="match status" value="1"/>
</dbReference>
<dbReference type="RefSeq" id="XP_052941811.1">
    <property type="nucleotide sequence ID" value="XM_053086439.1"/>
</dbReference>
<dbReference type="GeneID" id="77725640"/>
<comment type="caution">
    <text evidence="2">The sequence shown here is derived from an EMBL/GenBank/DDBJ whole genome shotgun (WGS) entry which is preliminary data.</text>
</comment>
<evidence type="ECO:0000259" key="1">
    <source>
        <dbReference type="PROSITE" id="PS50969"/>
    </source>
</evidence>
<accession>A0AA38H464</accession>
<dbReference type="InterPro" id="IPR051658">
    <property type="entry name" value="UBLCP1"/>
</dbReference>
<dbReference type="GO" id="GO:0004722">
    <property type="term" value="F:protein serine/threonine phosphatase activity"/>
    <property type="evidence" value="ECO:0007669"/>
    <property type="project" value="TreeGrafter"/>
</dbReference>
<dbReference type="SUPFAM" id="SSF54236">
    <property type="entry name" value="Ubiquitin-like"/>
    <property type="match status" value="1"/>
</dbReference>
<dbReference type="Proteomes" id="UP001164286">
    <property type="component" value="Unassembled WGS sequence"/>
</dbReference>
<dbReference type="PANTHER" id="PTHR48493">
    <property type="entry name" value="UBIQUITIN-LIKE DOMAIN-CONTAINING CTD PHOSPHATASE 1"/>
    <property type="match status" value="1"/>
</dbReference>
<dbReference type="InterPro" id="IPR029071">
    <property type="entry name" value="Ubiquitin-like_domsf"/>
</dbReference>
<dbReference type="InterPro" id="IPR004274">
    <property type="entry name" value="FCP1_dom"/>
</dbReference>
<proteinExistence type="predicted"/>
<dbReference type="Pfam" id="PF03031">
    <property type="entry name" value="NIF"/>
    <property type="match status" value="1"/>
</dbReference>
<dbReference type="InterPro" id="IPR036412">
    <property type="entry name" value="HAD-like_sf"/>
</dbReference>
<dbReference type="EMBL" id="JAKWFO010000016">
    <property type="protein sequence ID" value="KAI9632034.1"/>
    <property type="molecule type" value="Genomic_DNA"/>
</dbReference>
<dbReference type="GO" id="GO:0005634">
    <property type="term" value="C:nucleus"/>
    <property type="evidence" value="ECO:0007669"/>
    <property type="project" value="TreeGrafter"/>
</dbReference>
<organism evidence="2 3">
    <name type="scientific">Dioszegia hungarica</name>
    <dbReference type="NCBI Taxonomy" id="4972"/>
    <lineage>
        <taxon>Eukaryota</taxon>
        <taxon>Fungi</taxon>
        <taxon>Dikarya</taxon>
        <taxon>Basidiomycota</taxon>
        <taxon>Agaricomycotina</taxon>
        <taxon>Tremellomycetes</taxon>
        <taxon>Tremellales</taxon>
        <taxon>Bulleribasidiaceae</taxon>
        <taxon>Dioszegia</taxon>
    </lineage>
</organism>
<dbReference type="PANTHER" id="PTHR48493:SF1">
    <property type="entry name" value="UBIQUITIN-LIKE DOMAIN-CONTAINING CTD PHOSPHATASE 1"/>
    <property type="match status" value="1"/>
</dbReference>
<dbReference type="SMART" id="SM00577">
    <property type="entry name" value="CPDc"/>
    <property type="match status" value="1"/>
</dbReference>
<reference evidence="2" key="1">
    <citation type="journal article" date="2022" name="G3 (Bethesda)">
        <title>High quality genome of the basidiomycete yeast Dioszegia hungarica PDD-24b-2 isolated from cloud water.</title>
        <authorList>
            <person name="Jarrige D."/>
            <person name="Haridas S."/>
            <person name="Bleykasten-Grosshans C."/>
            <person name="Joly M."/>
            <person name="Nadalig T."/>
            <person name="Sancelme M."/>
            <person name="Vuilleumier S."/>
            <person name="Grigoriev I.V."/>
            <person name="Amato P."/>
            <person name="Bringel F."/>
        </authorList>
    </citation>
    <scope>NUCLEOTIDE SEQUENCE</scope>
    <source>
        <strain evidence="2">PDD-24b-2</strain>
    </source>
</reference>
<name>A0AA38H464_9TREE</name>
<evidence type="ECO:0000313" key="2">
    <source>
        <dbReference type="EMBL" id="KAI9632034.1"/>
    </source>
</evidence>
<dbReference type="AlphaFoldDB" id="A0AA38H464"/>
<dbReference type="InterPro" id="IPR023214">
    <property type="entry name" value="HAD_sf"/>
</dbReference>
<feature type="domain" description="FCP1 homology" evidence="1">
    <location>
        <begin position="168"/>
        <end position="336"/>
    </location>
</feature>
<dbReference type="GO" id="GO:0090364">
    <property type="term" value="P:regulation of proteasome assembly"/>
    <property type="evidence" value="ECO:0007669"/>
    <property type="project" value="InterPro"/>
</dbReference>
<keyword evidence="3" id="KW-1185">Reference proteome</keyword>
<protein>
    <submittedName>
        <fullName evidence="2">HAD-like domain-containing protein</fullName>
    </submittedName>
</protein>
<evidence type="ECO:0000313" key="3">
    <source>
        <dbReference type="Proteomes" id="UP001164286"/>
    </source>
</evidence>
<gene>
    <name evidence="2" type="ORF">MKK02DRAFT_21610</name>
</gene>
<dbReference type="SUPFAM" id="SSF56784">
    <property type="entry name" value="HAD-like"/>
    <property type="match status" value="1"/>
</dbReference>
<dbReference type="Gene3D" id="3.10.20.90">
    <property type="entry name" value="Phosphatidylinositol 3-kinase Catalytic Subunit, Chain A, domain 1"/>
    <property type="match status" value="1"/>
</dbReference>